<evidence type="ECO:0000313" key="2">
    <source>
        <dbReference type="Proteomes" id="UP000183868"/>
    </source>
</evidence>
<sequence>MEIKSFFIKTSCIFNRIFNLFREVQFTILSVKMKIEKMKAPYFLGEKMS</sequence>
<reference evidence="1 2" key="1">
    <citation type="submission" date="2016-11" db="EMBL/GenBank/DDBJ databases">
        <title>Genomic analysis of Caldithrix abyssi and proposal of a novel bacterial phylum Caldithrichaeota.</title>
        <authorList>
            <person name="Kublanov I."/>
            <person name="Sigalova O."/>
            <person name="Gavrilov S."/>
            <person name="Lebedinsky A."/>
            <person name="Ivanova N."/>
            <person name="Daum C."/>
            <person name="Reddy T."/>
            <person name="Klenk H.P."/>
            <person name="Goker M."/>
            <person name="Reva O."/>
            <person name="Miroshnichenko M."/>
            <person name="Kyprides N."/>
            <person name="Woyke T."/>
            <person name="Gelfand M."/>
        </authorList>
    </citation>
    <scope>NUCLEOTIDE SEQUENCE [LARGE SCALE GENOMIC DNA]</scope>
    <source>
        <strain evidence="1 2">LF13</strain>
    </source>
</reference>
<dbReference type="AlphaFoldDB" id="A0A1J1CAK0"/>
<proteinExistence type="predicted"/>
<dbReference type="EMBL" id="CP018099">
    <property type="protein sequence ID" value="APF19717.1"/>
    <property type="molecule type" value="Genomic_DNA"/>
</dbReference>
<name>A0A1J1CAK0_CALAY</name>
<evidence type="ECO:0000313" key="1">
    <source>
        <dbReference type="EMBL" id="APF19717.1"/>
    </source>
</evidence>
<dbReference type="KEGG" id="caby:Cabys_2969"/>
<gene>
    <name evidence="1" type="ORF">Cabys_2969</name>
</gene>
<organism evidence="1 2">
    <name type="scientific">Caldithrix abyssi DSM 13497</name>
    <dbReference type="NCBI Taxonomy" id="880073"/>
    <lineage>
        <taxon>Bacteria</taxon>
        <taxon>Pseudomonadati</taxon>
        <taxon>Calditrichota</taxon>
        <taxon>Calditrichia</taxon>
        <taxon>Calditrichales</taxon>
        <taxon>Calditrichaceae</taxon>
        <taxon>Caldithrix</taxon>
    </lineage>
</organism>
<accession>A0A1J1CAK0</accession>
<protein>
    <submittedName>
        <fullName evidence="1">Uncharacterized protein</fullName>
    </submittedName>
</protein>
<dbReference type="Proteomes" id="UP000183868">
    <property type="component" value="Chromosome"/>
</dbReference>